<comment type="caution">
    <text evidence="2">The sequence shown here is derived from an EMBL/GenBank/DDBJ whole genome shotgun (WGS) entry which is preliminary data.</text>
</comment>
<feature type="compositionally biased region" description="Polar residues" evidence="1">
    <location>
        <begin position="36"/>
        <end position="49"/>
    </location>
</feature>
<keyword evidence="3" id="KW-1185">Reference proteome</keyword>
<evidence type="ECO:0000313" key="3">
    <source>
        <dbReference type="Proteomes" id="UP000095042"/>
    </source>
</evidence>
<dbReference type="EMBL" id="LPWD01000412">
    <property type="protein sequence ID" value="ODS02102.1"/>
    <property type="molecule type" value="Genomic_DNA"/>
</dbReference>
<feature type="region of interest" description="Disordered" evidence="1">
    <location>
        <begin position="1"/>
        <end position="70"/>
    </location>
</feature>
<sequence length="70" mass="7772">MGKVSISARKRTRVPTARSPVQDRSQVKRGLKSRSARSNAGSVRETTASKLARGKERRLIQSGNQGRRRP</sequence>
<evidence type="ECO:0000313" key="2">
    <source>
        <dbReference type="EMBL" id="ODS02102.1"/>
    </source>
</evidence>
<feature type="compositionally biased region" description="Polar residues" evidence="1">
    <location>
        <begin position="61"/>
        <end position="70"/>
    </location>
</feature>
<organism evidence="2 3">
    <name type="scientific">Methyloceanibacter marginalis</name>
    <dbReference type="NCBI Taxonomy" id="1774971"/>
    <lineage>
        <taxon>Bacteria</taxon>
        <taxon>Pseudomonadati</taxon>
        <taxon>Pseudomonadota</taxon>
        <taxon>Alphaproteobacteria</taxon>
        <taxon>Hyphomicrobiales</taxon>
        <taxon>Hyphomicrobiaceae</taxon>
        <taxon>Methyloceanibacter</taxon>
    </lineage>
</organism>
<protein>
    <submittedName>
        <fullName evidence="2">Uncharacterized protein</fullName>
    </submittedName>
</protein>
<name>A0A1E3W9B6_9HYPH</name>
<proteinExistence type="predicted"/>
<gene>
    <name evidence="2" type="ORF">AUC71_02235</name>
</gene>
<dbReference type="Proteomes" id="UP000095042">
    <property type="component" value="Unassembled WGS sequence"/>
</dbReference>
<evidence type="ECO:0000256" key="1">
    <source>
        <dbReference type="SAM" id="MobiDB-lite"/>
    </source>
</evidence>
<reference evidence="2 3" key="1">
    <citation type="journal article" date="2016" name="Environ. Microbiol.">
        <title>New Methyloceanibacter diversity from North Sea sediments includes methanotroph containing solely the soluble methane monooxygenase.</title>
        <authorList>
            <person name="Vekeman B."/>
            <person name="Kerckhof F.M."/>
            <person name="Cremers G."/>
            <person name="de Vos P."/>
            <person name="Vandamme P."/>
            <person name="Boon N."/>
            <person name="Op den Camp H.J."/>
            <person name="Heylen K."/>
        </authorList>
    </citation>
    <scope>NUCLEOTIDE SEQUENCE [LARGE SCALE GENOMIC DNA]</scope>
    <source>
        <strain evidence="2 3">R-67177</strain>
    </source>
</reference>
<dbReference type="AlphaFoldDB" id="A0A1E3W9B6"/>
<accession>A0A1E3W9B6</accession>